<evidence type="ECO:0000313" key="1">
    <source>
        <dbReference type="EMBL" id="BBY16098.1"/>
    </source>
</evidence>
<sequence length="121" mass="11590">MTAAVSATTGPSPGCSVCTWVSVTLNGPSTFTSGAVVSVDPVTATLPVAPGSVHSGVPALCGAAVGHVAGAATVSVFEDGSTSSAQDALVGDVLVAELSESLPQPARVMRSAAAQPARATG</sequence>
<dbReference type="Proteomes" id="UP000466607">
    <property type="component" value="Chromosome"/>
</dbReference>
<dbReference type="EMBL" id="AP022586">
    <property type="protein sequence ID" value="BBY16098.1"/>
    <property type="molecule type" value="Genomic_DNA"/>
</dbReference>
<accession>A0AAD1IQW7</accession>
<name>A0AAD1IQW7_9MYCO</name>
<organism evidence="1 2">
    <name type="scientific">Mycolicibacterium litorale</name>
    <dbReference type="NCBI Taxonomy" id="758802"/>
    <lineage>
        <taxon>Bacteria</taxon>
        <taxon>Bacillati</taxon>
        <taxon>Actinomycetota</taxon>
        <taxon>Actinomycetes</taxon>
        <taxon>Mycobacteriales</taxon>
        <taxon>Mycobacteriaceae</taxon>
        <taxon>Mycolicibacterium</taxon>
    </lineage>
</organism>
<proteinExistence type="predicted"/>
<evidence type="ECO:0000313" key="2">
    <source>
        <dbReference type="Proteomes" id="UP000466607"/>
    </source>
</evidence>
<dbReference type="AlphaFoldDB" id="A0AAD1IQW7"/>
<keyword evidence="2" id="KW-1185">Reference proteome</keyword>
<reference evidence="1 2" key="1">
    <citation type="journal article" date="2019" name="Emerg. Microbes Infect.">
        <title>Comprehensive subspecies identification of 175 nontuberculous mycobacteria species based on 7547 genomic profiles.</title>
        <authorList>
            <person name="Matsumoto Y."/>
            <person name="Kinjo T."/>
            <person name="Motooka D."/>
            <person name="Nabeya D."/>
            <person name="Jung N."/>
            <person name="Uechi K."/>
            <person name="Horii T."/>
            <person name="Iida T."/>
            <person name="Fujita J."/>
            <person name="Nakamura S."/>
        </authorList>
    </citation>
    <scope>NUCLEOTIDE SEQUENCE [LARGE SCALE GENOMIC DNA]</scope>
    <source>
        <strain evidence="1 2">JCM 17423</strain>
    </source>
</reference>
<gene>
    <name evidence="1" type="ORF">MLIT_16900</name>
</gene>
<protein>
    <submittedName>
        <fullName evidence="1">Uncharacterized protein</fullName>
    </submittedName>
</protein>